<sequence length="150" mass="16018">MTRPAPLLDQSAPSGAPLWRAAAACRTRNATQARALWPGGTRPPERSRGGAWGGGGRAGRTGGGPIHREQKEPLIKPGSATKTRPHRGNVRRPHPTSYQDLNEQGPSQRDLGGAFRAAGRCVGNLARLPDLRTLSLEVTPLRLCHGGPRF</sequence>
<feature type="compositionally biased region" description="Low complexity" evidence="1">
    <location>
        <begin position="25"/>
        <end position="35"/>
    </location>
</feature>
<reference evidence="2" key="1">
    <citation type="submission" date="2023-10" db="EMBL/GenBank/DDBJ databases">
        <authorList>
            <person name="Chen Y."/>
            <person name="Shah S."/>
            <person name="Dougan E. K."/>
            <person name="Thang M."/>
            <person name="Chan C."/>
        </authorList>
    </citation>
    <scope>NUCLEOTIDE SEQUENCE [LARGE SCALE GENOMIC DNA]</scope>
</reference>
<feature type="compositionally biased region" description="Gly residues" evidence="1">
    <location>
        <begin position="50"/>
        <end position="65"/>
    </location>
</feature>
<protein>
    <submittedName>
        <fullName evidence="2">Uncharacterized protein</fullName>
    </submittedName>
</protein>
<evidence type="ECO:0000313" key="2">
    <source>
        <dbReference type="EMBL" id="CAK0890016.1"/>
    </source>
</evidence>
<accession>A0ABN9WT91</accession>
<comment type="caution">
    <text evidence="2">The sequence shown here is derived from an EMBL/GenBank/DDBJ whole genome shotgun (WGS) entry which is preliminary data.</text>
</comment>
<gene>
    <name evidence="2" type="ORF">PCOR1329_LOCUS70354</name>
</gene>
<proteinExistence type="predicted"/>
<keyword evidence="3" id="KW-1185">Reference proteome</keyword>
<evidence type="ECO:0000256" key="1">
    <source>
        <dbReference type="SAM" id="MobiDB-lite"/>
    </source>
</evidence>
<dbReference type="EMBL" id="CAUYUJ010019286">
    <property type="protein sequence ID" value="CAK0890016.1"/>
    <property type="molecule type" value="Genomic_DNA"/>
</dbReference>
<feature type="compositionally biased region" description="Polar residues" evidence="1">
    <location>
        <begin position="96"/>
        <end position="107"/>
    </location>
</feature>
<feature type="region of interest" description="Disordered" evidence="1">
    <location>
        <begin position="25"/>
        <end position="112"/>
    </location>
</feature>
<feature type="compositionally biased region" description="Basic residues" evidence="1">
    <location>
        <begin position="83"/>
        <end position="94"/>
    </location>
</feature>
<dbReference type="Proteomes" id="UP001189429">
    <property type="component" value="Unassembled WGS sequence"/>
</dbReference>
<evidence type="ECO:0000313" key="3">
    <source>
        <dbReference type="Proteomes" id="UP001189429"/>
    </source>
</evidence>
<name>A0ABN9WT91_9DINO</name>
<organism evidence="2 3">
    <name type="scientific">Prorocentrum cordatum</name>
    <dbReference type="NCBI Taxonomy" id="2364126"/>
    <lineage>
        <taxon>Eukaryota</taxon>
        <taxon>Sar</taxon>
        <taxon>Alveolata</taxon>
        <taxon>Dinophyceae</taxon>
        <taxon>Prorocentrales</taxon>
        <taxon>Prorocentraceae</taxon>
        <taxon>Prorocentrum</taxon>
    </lineage>
</organism>